<gene>
    <name evidence="2" type="ORF">POTOM_027761</name>
</gene>
<evidence type="ECO:0000313" key="2">
    <source>
        <dbReference type="EMBL" id="KAG6768831.1"/>
    </source>
</evidence>
<feature type="transmembrane region" description="Helical" evidence="1">
    <location>
        <begin position="124"/>
        <end position="144"/>
    </location>
</feature>
<name>A0A8X8CMU7_POPTO</name>
<accession>A0A8X8CMU7</accession>
<sequence length="354" mass="40551">MRQTSKMYSNHPTNHPVLKTPRPAQIIEYVPYIAPCIHRCFLSVPMTYAHYYCPNPKPRCFHMEHHDYVESENPKPAIELYYDMQLKPDTHAQTLSFSLIVGFAVNGFGKETFEHFQRWRERNWCLVGSLLLGSYMLVVIADLVRGLHNTWAFSVDVHEVRRTMLYGVRKTPGKSLVELGNHVHEFVMGDWTHPQSKTINEILVDIAKKLKLAGLCEGGYEDFELHALETTTSIWSSSRDLTIHATGKTGEYCWSGTRECTCCMCECGECSSMHGEEMAGEGAARSMGAGWVLEVEEETEIDKDTEEESSDYKMERRYLRSAVARVATRRSNRRASGTPCMFPHDFFFVRDYCG</sequence>
<evidence type="ECO:0000313" key="3">
    <source>
        <dbReference type="Proteomes" id="UP000886885"/>
    </source>
</evidence>
<keyword evidence="1" id="KW-0812">Transmembrane</keyword>
<dbReference type="Proteomes" id="UP000886885">
    <property type="component" value="Chromosome 7A"/>
</dbReference>
<dbReference type="EMBL" id="JAAWWB010000013">
    <property type="protein sequence ID" value="KAG6768831.1"/>
    <property type="molecule type" value="Genomic_DNA"/>
</dbReference>
<dbReference type="Pfam" id="PF20430">
    <property type="entry name" value="Eplus_motif"/>
    <property type="match status" value="1"/>
</dbReference>
<evidence type="ECO:0000256" key="1">
    <source>
        <dbReference type="SAM" id="Phobius"/>
    </source>
</evidence>
<keyword evidence="3" id="KW-1185">Reference proteome</keyword>
<comment type="caution">
    <text evidence="2">The sequence shown here is derived from an EMBL/GenBank/DDBJ whole genome shotgun (WGS) entry which is preliminary data.</text>
</comment>
<organism evidence="2 3">
    <name type="scientific">Populus tomentosa</name>
    <name type="common">Chinese white poplar</name>
    <dbReference type="NCBI Taxonomy" id="118781"/>
    <lineage>
        <taxon>Eukaryota</taxon>
        <taxon>Viridiplantae</taxon>
        <taxon>Streptophyta</taxon>
        <taxon>Embryophyta</taxon>
        <taxon>Tracheophyta</taxon>
        <taxon>Spermatophyta</taxon>
        <taxon>Magnoliopsida</taxon>
        <taxon>eudicotyledons</taxon>
        <taxon>Gunneridae</taxon>
        <taxon>Pentapetalae</taxon>
        <taxon>rosids</taxon>
        <taxon>fabids</taxon>
        <taxon>Malpighiales</taxon>
        <taxon>Salicaceae</taxon>
        <taxon>Saliceae</taxon>
        <taxon>Populus</taxon>
    </lineage>
</organism>
<dbReference type="InterPro" id="IPR046849">
    <property type="entry name" value="E2_motif"/>
</dbReference>
<dbReference type="OrthoDB" id="185373at2759"/>
<protein>
    <submittedName>
        <fullName evidence="2">Uncharacterized protein</fullName>
    </submittedName>
</protein>
<keyword evidence="1" id="KW-0472">Membrane</keyword>
<proteinExistence type="predicted"/>
<keyword evidence="1" id="KW-1133">Transmembrane helix</keyword>
<dbReference type="AlphaFoldDB" id="A0A8X8CMU7"/>
<reference evidence="2" key="1">
    <citation type="journal article" date="2020" name="bioRxiv">
        <title>Hybrid origin of Populus tomentosa Carr. identified through genome sequencing and phylogenomic analysis.</title>
        <authorList>
            <person name="An X."/>
            <person name="Gao K."/>
            <person name="Chen Z."/>
            <person name="Li J."/>
            <person name="Yang X."/>
            <person name="Yang X."/>
            <person name="Zhou J."/>
            <person name="Guo T."/>
            <person name="Zhao T."/>
            <person name="Huang S."/>
            <person name="Miao D."/>
            <person name="Khan W.U."/>
            <person name="Rao P."/>
            <person name="Ye M."/>
            <person name="Lei B."/>
            <person name="Liao W."/>
            <person name="Wang J."/>
            <person name="Ji L."/>
            <person name="Li Y."/>
            <person name="Guo B."/>
            <person name="Mustafa N.S."/>
            <person name="Li S."/>
            <person name="Yun Q."/>
            <person name="Keller S.R."/>
            <person name="Mao J."/>
            <person name="Zhang R."/>
            <person name="Strauss S.H."/>
        </authorList>
    </citation>
    <scope>NUCLEOTIDE SEQUENCE</scope>
    <source>
        <strain evidence="2">GM15</strain>
        <tissue evidence="2">Leaf</tissue>
    </source>
</reference>